<proteinExistence type="inferred from homology"/>
<dbReference type="Gene3D" id="3.40.50.720">
    <property type="entry name" value="NAD(P)-binding Rossmann-like Domain"/>
    <property type="match status" value="1"/>
</dbReference>
<dbReference type="Pfam" id="PF00106">
    <property type="entry name" value="adh_short"/>
    <property type="match status" value="1"/>
</dbReference>
<dbReference type="CDD" id="cd05233">
    <property type="entry name" value="SDR_c"/>
    <property type="match status" value="1"/>
</dbReference>
<comment type="caution">
    <text evidence="2">The sequence shown here is derived from an EMBL/GenBank/DDBJ whole genome shotgun (WGS) entry which is preliminary data.</text>
</comment>
<dbReference type="PANTHER" id="PTHR43943:SF2">
    <property type="entry name" value="DEHYDROGENASE_REDUCTASE 4"/>
    <property type="match status" value="1"/>
</dbReference>
<reference evidence="2 3" key="1">
    <citation type="submission" date="2015-09" db="EMBL/GenBank/DDBJ databases">
        <title>Draft genome of a European isolate of the apple canker pathogen Neonectria ditissima.</title>
        <authorList>
            <person name="Gomez-Cortecero A."/>
            <person name="Harrison R.J."/>
            <person name="Armitage A.D."/>
        </authorList>
    </citation>
    <scope>NUCLEOTIDE SEQUENCE [LARGE SCALE GENOMIC DNA]</scope>
    <source>
        <strain evidence="2 3">R09/05</strain>
    </source>
</reference>
<dbReference type="AlphaFoldDB" id="A0A0P7BHL6"/>
<dbReference type="EMBL" id="LKCW01000099">
    <property type="protein sequence ID" value="KPM39736.1"/>
    <property type="molecule type" value="Genomic_DNA"/>
</dbReference>
<dbReference type="OrthoDB" id="1933717at2759"/>
<dbReference type="Proteomes" id="UP000050424">
    <property type="component" value="Unassembled WGS sequence"/>
</dbReference>
<comment type="similarity">
    <text evidence="1">Belongs to the short-chain dehydrogenases/reductases (SDR) family.</text>
</comment>
<name>A0A0P7BHL6_9HYPO</name>
<dbReference type="InterPro" id="IPR002347">
    <property type="entry name" value="SDR_fam"/>
</dbReference>
<dbReference type="STRING" id="78410.A0A0P7BHL6"/>
<protein>
    <recommendedName>
        <fullName evidence="4">Peroxisomal short-chain alcohol dehydrogenase</fullName>
    </recommendedName>
</protein>
<dbReference type="SUPFAM" id="SSF51735">
    <property type="entry name" value="NAD(P)-binding Rossmann-fold domains"/>
    <property type="match status" value="1"/>
</dbReference>
<dbReference type="InterPro" id="IPR036291">
    <property type="entry name" value="NAD(P)-bd_dom_sf"/>
</dbReference>
<gene>
    <name evidence="2" type="ORF">AK830_g6841</name>
</gene>
<evidence type="ECO:0000313" key="3">
    <source>
        <dbReference type="Proteomes" id="UP000050424"/>
    </source>
</evidence>
<organism evidence="2 3">
    <name type="scientific">Neonectria ditissima</name>
    <dbReference type="NCBI Taxonomy" id="78410"/>
    <lineage>
        <taxon>Eukaryota</taxon>
        <taxon>Fungi</taxon>
        <taxon>Dikarya</taxon>
        <taxon>Ascomycota</taxon>
        <taxon>Pezizomycotina</taxon>
        <taxon>Sordariomycetes</taxon>
        <taxon>Hypocreomycetidae</taxon>
        <taxon>Hypocreales</taxon>
        <taxon>Nectriaceae</taxon>
        <taxon>Neonectria</taxon>
    </lineage>
</organism>
<sequence length="293" mass="32674">MFNGLSTIKIHNEPYEAISPLRPELSQKGKTVLVCGGSTGIGRAIARNFCEAGAAKIVILSRRSDILQKTVSQLREAHPETEVVGHTCDIFNQAESKAIWDKFETDDPTAVDVLVLNAVHQPEMKPILDQGTDRLWQDFETNVRAPLYLVERFYKQPNHTGQKYCVFVSTQCIHRWGLAPQMPGYQLTKSSFTCLLQEIARDTPAEVMQTLSFHPSVVFTEAAATAGYTKDTLPWTDENIPGRFAVWAASPEARFLHGRFVWSNWDVADLSSSAVKAEIEADPWLLKVGVKGL</sequence>
<accession>A0A0P7BHL6</accession>
<evidence type="ECO:0000313" key="2">
    <source>
        <dbReference type="EMBL" id="KPM39736.1"/>
    </source>
</evidence>
<keyword evidence="3" id="KW-1185">Reference proteome</keyword>
<dbReference type="PRINTS" id="PR00081">
    <property type="entry name" value="GDHRDH"/>
</dbReference>
<evidence type="ECO:0000256" key="1">
    <source>
        <dbReference type="ARBA" id="ARBA00006484"/>
    </source>
</evidence>
<dbReference type="PANTHER" id="PTHR43943">
    <property type="entry name" value="DEHYDROGENASE/REDUCTASE (SDR FAMILY) MEMBER 4"/>
    <property type="match status" value="1"/>
</dbReference>
<evidence type="ECO:0008006" key="4">
    <source>
        <dbReference type="Google" id="ProtNLM"/>
    </source>
</evidence>